<feature type="domain" description="JmjC" evidence="1">
    <location>
        <begin position="126"/>
        <end position="275"/>
    </location>
</feature>
<protein>
    <recommendedName>
        <fullName evidence="1">JmjC domain-containing protein</fullName>
    </recommendedName>
</protein>
<keyword evidence="3" id="KW-1185">Reference proteome</keyword>
<name>A0ABR9BKF1_9GAMM</name>
<dbReference type="Proteomes" id="UP000649768">
    <property type="component" value="Unassembled WGS sequence"/>
</dbReference>
<evidence type="ECO:0000259" key="1">
    <source>
        <dbReference type="PROSITE" id="PS51184"/>
    </source>
</evidence>
<dbReference type="InterPro" id="IPR003347">
    <property type="entry name" value="JmjC_dom"/>
</dbReference>
<dbReference type="SUPFAM" id="SSF51197">
    <property type="entry name" value="Clavaminate synthase-like"/>
    <property type="match status" value="1"/>
</dbReference>
<gene>
    <name evidence="2" type="ORF">IFO68_04480</name>
</gene>
<sequence>MINTSSLLHVYPGFINDLIQHVERFDSLGSSNGGEVYGSLMEPLLLKEAFDVESLSEDVIFTLLTSLKEDSRQNGSSKFRLYIEGKENQAEEKRFIGEEREASESIEQFFMRVSEGKKFGIVINGVQQWSDDISRFAAKVFKPLVERYGYSCASVEATLFMGNYGYTPFGIHVDDPYTHVVHFHLGPAAKSMTLFEPELFHQLNGPEKNCYQPEDLISYGDTYEISAGSMFLLPANYYHVGNTQSFSIGLALSISKNPESAITQFLLYDAVNDNRFAGDVHEVIERLEISQITLAEWMSERLEDHCLRNKSQKGLRYSFIEREVPEFENNTVFLLDPDFSIEFADNGEKIRVFCRGNKIKLSSENQFIGFLQCLTSQKDTFTIRKLYEYFNGEVNMDTITFLIALFYSFGVIHIRE</sequence>
<dbReference type="Gene3D" id="2.60.120.650">
    <property type="entry name" value="Cupin"/>
    <property type="match status" value="1"/>
</dbReference>
<comment type="caution">
    <text evidence="2">The sequence shown here is derived from an EMBL/GenBank/DDBJ whole genome shotgun (WGS) entry which is preliminary data.</text>
</comment>
<dbReference type="PROSITE" id="PS51184">
    <property type="entry name" value="JMJC"/>
    <property type="match status" value="1"/>
</dbReference>
<proteinExistence type="predicted"/>
<accession>A0ABR9BKF1</accession>
<evidence type="ECO:0000313" key="2">
    <source>
        <dbReference type="EMBL" id="MBD8511941.1"/>
    </source>
</evidence>
<dbReference type="EMBL" id="JACYTP010000002">
    <property type="protein sequence ID" value="MBD8511941.1"/>
    <property type="molecule type" value="Genomic_DNA"/>
</dbReference>
<organism evidence="2 3">
    <name type="scientific">Photobacterium arenosum</name>
    <dbReference type="NCBI Taxonomy" id="2774143"/>
    <lineage>
        <taxon>Bacteria</taxon>
        <taxon>Pseudomonadati</taxon>
        <taxon>Pseudomonadota</taxon>
        <taxon>Gammaproteobacteria</taxon>
        <taxon>Vibrionales</taxon>
        <taxon>Vibrionaceae</taxon>
        <taxon>Photobacterium</taxon>
    </lineage>
</organism>
<evidence type="ECO:0000313" key="3">
    <source>
        <dbReference type="Proteomes" id="UP000649768"/>
    </source>
</evidence>
<reference evidence="2 3" key="1">
    <citation type="submission" date="2020-09" db="EMBL/GenBank/DDBJ databases">
        <title>Photobacterium sp. CAU 1568 isolated from sand of Sido Beach.</title>
        <authorList>
            <person name="Kim W."/>
        </authorList>
    </citation>
    <scope>NUCLEOTIDE SEQUENCE [LARGE SCALE GENOMIC DNA]</scope>
    <source>
        <strain evidence="2 3">CAU 1568</strain>
    </source>
</reference>